<evidence type="ECO:0000259" key="6">
    <source>
        <dbReference type="Pfam" id="PF03798"/>
    </source>
</evidence>
<reference evidence="7" key="1">
    <citation type="submission" date="2023-08" db="EMBL/GenBank/DDBJ databases">
        <authorList>
            <person name="Audoor S."/>
            <person name="Bilcke G."/>
        </authorList>
    </citation>
    <scope>NUCLEOTIDE SEQUENCE</scope>
</reference>
<feature type="transmembrane region" description="Helical" evidence="5">
    <location>
        <begin position="151"/>
        <end position="172"/>
    </location>
</feature>
<organism evidence="7 8">
    <name type="scientific">Cylindrotheca closterium</name>
    <dbReference type="NCBI Taxonomy" id="2856"/>
    <lineage>
        <taxon>Eukaryota</taxon>
        <taxon>Sar</taxon>
        <taxon>Stramenopiles</taxon>
        <taxon>Ochrophyta</taxon>
        <taxon>Bacillariophyta</taxon>
        <taxon>Bacillariophyceae</taxon>
        <taxon>Bacillariophycidae</taxon>
        <taxon>Bacillariales</taxon>
        <taxon>Bacillariaceae</taxon>
        <taxon>Cylindrotheca</taxon>
    </lineage>
</organism>
<name>A0AAD2CUU1_9STRA</name>
<comment type="caution">
    <text evidence="7">The sequence shown here is derived from an EMBL/GenBank/DDBJ whole genome shotgun (WGS) entry which is preliminary data.</text>
</comment>
<accession>A0AAD2CUU1</accession>
<sequence>MIDGSTIQSIFGPFGSEDSLLPFFGPLTLWVGMYTYSHVKGTSYQDWPIPHNTHHFFGMIFATLSIIYDNEEIFPERVGVLWTLSFFVIDFIDCVRVMHTAYLFHAVCVLFLSSCNLMNPSFYRLRMNSRAMYLELSSPFMHLSKKTRNPLHFAIFALMFTCCRVVWIPLIMKRLLDDGLPWTDYKFLVVIAFYGLNLFWYAKILRIIIFGPPQKEDKKEG</sequence>
<keyword evidence="3 5" id="KW-1133">Transmembrane helix</keyword>
<dbReference type="InterPro" id="IPR006634">
    <property type="entry name" value="TLC-dom"/>
</dbReference>
<proteinExistence type="predicted"/>
<dbReference type="GO" id="GO:0016020">
    <property type="term" value="C:membrane"/>
    <property type="evidence" value="ECO:0007669"/>
    <property type="project" value="UniProtKB-SubCell"/>
</dbReference>
<feature type="domain" description="TLC" evidence="6">
    <location>
        <begin position="78"/>
        <end position="206"/>
    </location>
</feature>
<keyword evidence="2 5" id="KW-0812">Transmembrane</keyword>
<dbReference type="AlphaFoldDB" id="A0AAD2CUU1"/>
<evidence type="ECO:0000313" key="8">
    <source>
        <dbReference type="Proteomes" id="UP001295423"/>
    </source>
</evidence>
<dbReference type="EMBL" id="CAKOGP040001112">
    <property type="protein sequence ID" value="CAJ1942394.1"/>
    <property type="molecule type" value="Genomic_DNA"/>
</dbReference>
<keyword evidence="8" id="KW-1185">Reference proteome</keyword>
<evidence type="ECO:0000256" key="2">
    <source>
        <dbReference type="ARBA" id="ARBA00022692"/>
    </source>
</evidence>
<evidence type="ECO:0000313" key="7">
    <source>
        <dbReference type="EMBL" id="CAJ1942394.1"/>
    </source>
</evidence>
<evidence type="ECO:0000256" key="3">
    <source>
        <dbReference type="ARBA" id="ARBA00022989"/>
    </source>
</evidence>
<evidence type="ECO:0000256" key="1">
    <source>
        <dbReference type="ARBA" id="ARBA00004141"/>
    </source>
</evidence>
<feature type="transmembrane region" description="Helical" evidence="5">
    <location>
        <begin position="187"/>
        <end position="209"/>
    </location>
</feature>
<dbReference type="Pfam" id="PF03798">
    <property type="entry name" value="TRAM_LAG1_CLN8"/>
    <property type="match status" value="1"/>
</dbReference>
<keyword evidence="4 5" id="KW-0472">Membrane</keyword>
<protein>
    <recommendedName>
        <fullName evidence="6">TLC domain-containing protein</fullName>
    </recommendedName>
</protein>
<evidence type="ECO:0000256" key="5">
    <source>
        <dbReference type="SAM" id="Phobius"/>
    </source>
</evidence>
<feature type="transmembrane region" description="Helical" evidence="5">
    <location>
        <begin position="104"/>
        <end position="123"/>
    </location>
</feature>
<comment type="subcellular location">
    <subcellularLocation>
        <location evidence="1">Membrane</location>
        <topology evidence="1">Multi-pass membrane protein</topology>
    </subcellularLocation>
</comment>
<evidence type="ECO:0000256" key="4">
    <source>
        <dbReference type="ARBA" id="ARBA00023136"/>
    </source>
</evidence>
<dbReference type="Proteomes" id="UP001295423">
    <property type="component" value="Unassembled WGS sequence"/>
</dbReference>
<gene>
    <name evidence="7" type="ORF">CYCCA115_LOCUS7925</name>
</gene>